<protein>
    <submittedName>
        <fullName evidence="1">Uncharacterized protein</fullName>
    </submittedName>
</protein>
<dbReference type="AlphaFoldDB" id="A0A382AYK8"/>
<gene>
    <name evidence="1" type="ORF">METZ01_LOCUS159403</name>
</gene>
<feature type="non-terminal residue" evidence="1">
    <location>
        <position position="28"/>
    </location>
</feature>
<organism evidence="1">
    <name type="scientific">marine metagenome</name>
    <dbReference type="NCBI Taxonomy" id="408172"/>
    <lineage>
        <taxon>unclassified sequences</taxon>
        <taxon>metagenomes</taxon>
        <taxon>ecological metagenomes</taxon>
    </lineage>
</organism>
<evidence type="ECO:0000313" key="1">
    <source>
        <dbReference type="EMBL" id="SVB06549.1"/>
    </source>
</evidence>
<dbReference type="EMBL" id="UINC01027388">
    <property type="protein sequence ID" value="SVB06549.1"/>
    <property type="molecule type" value="Genomic_DNA"/>
</dbReference>
<name>A0A382AYK8_9ZZZZ</name>
<proteinExistence type="predicted"/>
<sequence>MTGISTATVTMQLLKRGLRNCFILGARV</sequence>
<reference evidence="1" key="1">
    <citation type="submission" date="2018-05" db="EMBL/GenBank/DDBJ databases">
        <authorList>
            <person name="Lanie J.A."/>
            <person name="Ng W.-L."/>
            <person name="Kazmierczak K.M."/>
            <person name="Andrzejewski T.M."/>
            <person name="Davidsen T.M."/>
            <person name="Wayne K.J."/>
            <person name="Tettelin H."/>
            <person name="Glass J.I."/>
            <person name="Rusch D."/>
            <person name="Podicherti R."/>
            <person name="Tsui H.-C.T."/>
            <person name="Winkler M.E."/>
        </authorList>
    </citation>
    <scope>NUCLEOTIDE SEQUENCE</scope>
</reference>
<accession>A0A382AYK8</accession>